<feature type="region of interest" description="Disordered" evidence="1">
    <location>
        <begin position="88"/>
        <end position="111"/>
    </location>
</feature>
<protein>
    <submittedName>
        <fullName evidence="2">Uncharacterized protein</fullName>
    </submittedName>
</protein>
<feature type="region of interest" description="Disordered" evidence="1">
    <location>
        <begin position="34"/>
        <end position="63"/>
    </location>
</feature>
<dbReference type="EMBL" id="HBFQ01027964">
    <property type="protein sequence ID" value="CAD8845369.1"/>
    <property type="molecule type" value="Transcribed_RNA"/>
</dbReference>
<gene>
    <name evidence="2" type="ORF">NSCI0253_LOCUS19719</name>
</gene>
<name>A0A7S1A8L1_NOCSC</name>
<evidence type="ECO:0000313" key="2">
    <source>
        <dbReference type="EMBL" id="CAD8845369.1"/>
    </source>
</evidence>
<evidence type="ECO:0000256" key="1">
    <source>
        <dbReference type="SAM" id="MobiDB-lite"/>
    </source>
</evidence>
<organism evidence="2">
    <name type="scientific">Noctiluca scintillans</name>
    <name type="common">Sea sparkle</name>
    <name type="synonym">Red tide dinoflagellate</name>
    <dbReference type="NCBI Taxonomy" id="2966"/>
    <lineage>
        <taxon>Eukaryota</taxon>
        <taxon>Sar</taxon>
        <taxon>Alveolata</taxon>
        <taxon>Dinophyceae</taxon>
        <taxon>Noctilucales</taxon>
        <taxon>Noctilucaceae</taxon>
        <taxon>Noctiluca</taxon>
    </lineage>
</organism>
<feature type="compositionally biased region" description="Basic and acidic residues" evidence="1">
    <location>
        <begin position="40"/>
        <end position="54"/>
    </location>
</feature>
<accession>A0A7S1A8L1</accession>
<feature type="compositionally biased region" description="Polar residues" evidence="1">
    <location>
        <begin position="102"/>
        <end position="111"/>
    </location>
</feature>
<sequence>MVLAEKEKRRAEFENDVLLALWVNIFRHQTQEKIQQQGIEEGRMPRSDTKHDAFRPWANEQPSTTRFCAQQCPSARFTDVVEWEGKGRSFPVVGNGPPSGVSDPSSTRIKL</sequence>
<reference evidence="2" key="1">
    <citation type="submission" date="2021-01" db="EMBL/GenBank/DDBJ databases">
        <authorList>
            <person name="Corre E."/>
            <person name="Pelletier E."/>
            <person name="Niang G."/>
            <person name="Scheremetjew M."/>
            <person name="Finn R."/>
            <person name="Kale V."/>
            <person name="Holt S."/>
            <person name="Cochrane G."/>
            <person name="Meng A."/>
            <person name="Brown T."/>
            <person name="Cohen L."/>
        </authorList>
    </citation>
    <scope>NUCLEOTIDE SEQUENCE</scope>
</reference>
<proteinExistence type="predicted"/>
<dbReference type="AlphaFoldDB" id="A0A7S1A8L1"/>